<dbReference type="GO" id="GO:0005524">
    <property type="term" value="F:ATP binding"/>
    <property type="evidence" value="ECO:0007669"/>
    <property type="project" value="UniProtKB-KW"/>
</dbReference>
<sequence length="1307" mass="150405">MVNRKRRLDQIKHPFNSHPFEAVAFGSWQAVKFIKIEAGTMSIHFVDNHYVTMEKGPLSDIRIRSRKATLSDCSRFLRPGIDICVLSTPQQSNDSDAVVMDPVWLDAKISSVQRKPHDSECSCQFYVNFYVHQGSLGAELRTLSKEIKVIGIKQISILQKLDNIACEDQHYRWASSEDCSMISHTKLLLGKLLCDLSWLVVTSALKKISFCLKCLEEKLVYQILGRGSDNSSLNKDFHIDVVNFKTESGYIVSFVYQVATRKSKRIDHVQESHEDKLLQSYNVEGEGLRRSKRRNVQPERYIGSVNVSSEIDVGSFRNRPPVKIDTWKEEDDEELHIPLACLFGLQKNTPEGVNENHQKEASTCRELVMHKRRMTAKQEVKSGENYHNEDQNRLAIVPLPDQDDPLLVEHCDDFDEKVTRSYGHESSKHYSKCYDLTSTPNKSKKKDDKLLAFETNNHPAKSDDVEKTDDLSLRYHYSYGVPKSKNKNLSGLDDIIDLGNKWEGIRSNKEVQKKKYHASYSRSRDHGEEKRYKYKDRTLNAAAYKDLINSYLKNINTISTQEEPSITDQWKENNTTSSIGQKTETEMPVEEDAEEVSEMDMLWREMEVSLASCYLEEDSNAATVTETVEIPNRGCPHDFRMNEEIGIYCYRCGFVETEIKYITPPFIQHSSWHQEERHSAEEDSRTKVDEDDDLDLFPTPESPKGPVSQENDNVWALIPELRTKLHAHQKKAFEFLWQNIAGSMEPRLMEATSKRIGGCVVSHTPGAGKTFLIIAFLVSYLKLFPGKRPLVLAPKTTLYTWYKEFIKWDIPIPVYLIHGRRTYRVFKQKSPVVLPGVPKPTDDVKHVLDCLEKIQKWHSHPSVLIMGYTSFLTLMREDSKFAHRKYMAKVLRESPGILVLDEGHNPRSTKSRLRKALMKVQTKLRILLSGTLFQNNFCEYFNTLCLARPKFIHEVLKALDSKYRRKGKVAKKASHLLESRARKFFLDKIAKKIDSDKGRERQQGLKMLRNVTNGFIDVYEGGSSDGLPGLQIYTLLMNSTDTQHEILLKLHKKMAKCNGYPLELELMITLGSIHPWLVKTAVCAEKFFTSEQLMELEKCKFDLKIGSKVRFVLSLIYRVVKNEKVLIFCHNIAPVKLFMEYFEKFFGWLRGREVLVLTGELELFERGRVMDKFEEPGGVAKVLLASITACAEGISLTAASRVIMLDSEWNPSKTKQAIARAFRPGQQKVVYVYQLLVTGSLEEDKYRRTTWKEWVSSMIFSEAFVEDPSQWQAEKIEDDILREMVAEDSSKSFHMIMKNEKASSTNK</sequence>
<evidence type="ECO:0008006" key="12">
    <source>
        <dbReference type="Google" id="ProtNLM"/>
    </source>
</evidence>
<evidence type="ECO:0000256" key="6">
    <source>
        <dbReference type="ARBA" id="ARBA00023242"/>
    </source>
</evidence>
<evidence type="ECO:0000256" key="3">
    <source>
        <dbReference type="ARBA" id="ARBA00022801"/>
    </source>
</evidence>
<dbReference type="EMBL" id="CP144690">
    <property type="protein sequence ID" value="WVY90737.1"/>
    <property type="molecule type" value="Genomic_DNA"/>
</dbReference>
<dbReference type="Gene3D" id="3.40.50.300">
    <property type="entry name" value="P-loop containing nucleotide triphosphate hydrolases"/>
    <property type="match status" value="1"/>
</dbReference>
<keyword evidence="3" id="KW-0378">Hydrolase</keyword>
<dbReference type="InterPro" id="IPR027417">
    <property type="entry name" value="P-loop_NTPase"/>
</dbReference>
<evidence type="ECO:0000256" key="4">
    <source>
        <dbReference type="ARBA" id="ARBA00022806"/>
    </source>
</evidence>
<reference evidence="10 11" key="1">
    <citation type="journal article" date="2023" name="Life. Sci Alliance">
        <title>Evolutionary insights into 3D genome organization and epigenetic landscape of Vigna mungo.</title>
        <authorList>
            <person name="Junaid A."/>
            <person name="Singh B."/>
            <person name="Bhatia S."/>
        </authorList>
    </citation>
    <scope>NUCLEOTIDE SEQUENCE [LARGE SCALE GENOMIC DNA]</scope>
    <source>
        <strain evidence="10">Urdbean</strain>
    </source>
</reference>
<keyword evidence="11" id="KW-1185">Reference proteome</keyword>
<dbReference type="SMART" id="SM00487">
    <property type="entry name" value="DEXDc"/>
    <property type="match status" value="1"/>
</dbReference>
<dbReference type="PANTHER" id="PTHR45821">
    <property type="entry name" value="SNF2 DOMAIN-CONTAINING PROTEIN CLASSY 2-RELATED"/>
    <property type="match status" value="1"/>
</dbReference>
<dbReference type="SMART" id="SM00490">
    <property type="entry name" value="HELICc"/>
    <property type="match status" value="1"/>
</dbReference>
<dbReference type="InterPro" id="IPR044567">
    <property type="entry name" value="CLSY/DRD1"/>
</dbReference>
<dbReference type="InterPro" id="IPR014001">
    <property type="entry name" value="Helicase_ATP-bd"/>
</dbReference>
<evidence type="ECO:0000256" key="5">
    <source>
        <dbReference type="ARBA" id="ARBA00022840"/>
    </source>
</evidence>
<comment type="subcellular location">
    <subcellularLocation>
        <location evidence="1">Nucleus</location>
    </subcellularLocation>
</comment>
<feature type="domain" description="Helicase C-terminal" evidence="9">
    <location>
        <begin position="1111"/>
        <end position="1272"/>
    </location>
</feature>
<dbReference type="PROSITE" id="PS51194">
    <property type="entry name" value="HELICASE_CTER"/>
    <property type="match status" value="1"/>
</dbReference>
<dbReference type="InterPro" id="IPR001650">
    <property type="entry name" value="Helicase_C-like"/>
</dbReference>
<evidence type="ECO:0000313" key="10">
    <source>
        <dbReference type="EMBL" id="WVY90737.1"/>
    </source>
</evidence>
<protein>
    <recommendedName>
        <fullName evidence="12">SNF2 domain-containing protein CLASSY 2</fullName>
    </recommendedName>
</protein>
<dbReference type="GO" id="GO:0005634">
    <property type="term" value="C:nucleus"/>
    <property type="evidence" value="ECO:0007669"/>
    <property type="project" value="UniProtKB-SubCell"/>
</dbReference>
<evidence type="ECO:0000313" key="11">
    <source>
        <dbReference type="Proteomes" id="UP001374535"/>
    </source>
</evidence>
<dbReference type="GO" id="GO:0004386">
    <property type="term" value="F:helicase activity"/>
    <property type="evidence" value="ECO:0007669"/>
    <property type="project" value="UniProtKB-KW"/>
</dbReference>
<organism evidence="10 11">
    <name type="scientific">Vigna mungo</name>
    <name type="common">Black gram</name>
    <name type="synonym">Phaseolus mungo</name>
    <dbReference type="NCBI Taxonomy" id="3915"/>
    <lineage>
        <taxon>Eukaryota</taxon>
        <taxon>Viridiplantae</taxon>
        <taxon>Streptophyta</taxon>
        <taxon>Embryophyta</taxon>
        <taxon>Tracheophyta</taxon>
        <taxon>Spermatophyta</taxon>
        <taxon>Magnoliopsida</taxon>
        <taxon>eudicotyledons</taxon>
        <taxon>Gunneridae</taxon>
        <taxon>Pentapetalae</taxon>
        <taxon>rosids</taxon>
        <taxon>fabids</taxon>
        <taxon>Fabales</taxon>
        <taxon>Fabaceae</taxon>
        <taxon>Papilionoideae</taxon>
        <taxon>50 kb inversion clade</taxon>
        <taxon>NPAAA clade</taxon>
        <taxon>indigoferoid/millettioid clade</taxon>
        <taxon>Phaseoleae</taxon>
        <taxon>Vigna</taxon>
    </lineage>
</organism>
<evidence type="ECO:0000256" key="7">
    <source>
        <dbReference type="SAM" id="MobiDB-lite"/>
    </source>
</evidence>
<gene>
    <name evidence="10" type="ORF">V8G54_036251</name>
</gene>
<dbReference type="GO" id="GO:0016787">
    <property type="term" value="F:hydrolase activity"/>
    <property type="evidence" value="ECO:0007669"/>
    <property type="project" value="UniProtKB-KW"/>
</dbReference>
<feature type="domain" description="Helicase ATP-binding" evidence="8">
    <location>
        <begin position="750"/>
        <end position="950"/>
    </location>
</feature>
<dbReference type="SUPFAM" id="SSF52540">
    <property type="entry name" value="P-loop containing nucleoside triphosphate hydrolases"/>
    <property type="match status" value="2"/>
</dbReference>
<keyword evidence="5" id="KW-0067">ATP-binding</keyword>
<feature type="compositionally biased region" description="Basic and acidic residues" evidence="7">
    <location>
        <begin position="672"/>
        <end position="688"/>
    </location>
</feature>
<dbReference type="Proteomes" id="UP001374535">
    <property type="component" value="Chromosome 11"/>
</dbReference>
<name>A0AAQ3MGR5_VIGMU</name>
<dbReference type="Pfam" id="PF00176">
    <property type="entry name" value="SNF2-rel_dom"/>
    <property type="match status" value="1"/>
</dbReference>
<evidence type="ECO:0000256" key="1">
    <source>
        <dbReference type="ARBA" id="ARBA00004123"/>
    </source>
</evidence>
<dbReference type="CDD" id="cd18007">
    <property type="entry name" value="DEXHc_ATRX-like"/>
    <property type="match status" value="1"/>
</dbReference>
<accession>A0AAQ3MGR5</accession>
<keyword evidence="4" id="KW-0347">Helicase</keyword>
<evidence type="ECO:0000256" key="2">
    <source>
        <dbReference type="ARBA" id="ARBA00022741"/>
    </source>
</evidence>
<keyword evidence="2" id="KW-0547">Nucleotide-binding</keyword>
<dbReference type="GO" id="GO:0080188">
    <property type="term" value="P:gene silencing by siRNA-directed DNA methylation"/>
    <property type="evidence" value="ECO:0007669"/>
    <property type="project" value="InterPro"/>
</dbReference>
<feature type="region of interest" description="Disordered" evidence="7">
    <location>
        <begin position="670"/>
        <end position="709"/>
    </location>
</feature>
<dbReference type="Gene3D" id="3.40.50.10810">
    <property type="entry name" value="Tandem AAA-ATPase domain"/>
    <property type="match status" value="1"/>
</dbReference>
<dbReference type="PROSITE" id="PS51192">
    <property type="entry name" value="HELICASE_ATP_BIND_1"/>
    <property type="match status" value="1"/>
</dbReference>
<dbReference type="InterPro" id="IPR038718">
    <property type="entry name" value="SNF2-like_sf"/>
</dbReference>
<dbReference type="InterPro" id="IPR000330">
    <property type="entry name" value="SNF2_N"/>
</dbReference>
<evidence type="ECO:0000259" key="9">
    <source>
        <dbReference type="PROSITE" id="PS51194"/>
    </source>
</evidence>
<evidence type="ECO:0000259" key="8">
    <source>
        <dbReference type="PROSITE" id="PS51192"/>
    </source>
</evidence>
<dbReference type="Pfam" id="PF00271">
    <property type="entry name" value="Helicase_C"/>
    <property type="match status" value="1"/>
</dbReference>
<dbReference type="CDD" id="cd18793">
    <property type="entry name" value="SF2_C_SNF"/>
    <property type="match status" value="1"/>
</dbReference>
<dbReference type="PANTHER" id="PTHR45821:SF2">
    <property type="entry name" value="SNF2 DOMAIN-CONTAINING PROTEIN CLASSY 2"/>
    <property type="match status" value="1"/>
</dbReference>
<proteinExistence type="predicted"/>
<dbReference type="InterPro" id="IPR049730">
    <property type="entry name" value="SNF2/RAD54-like_C"/>
</dbReference>
<keyword evidence="6" id="KW-0539">Nucleus</keyword>